<keyword evidence="2 5" id="KW-0812">Transmembrane</keyword>
<dbReference type="PANTHER" id="PTHR47804">
    <property type="entry name" value="60S RIBOSOMAL PROTEIN L19"/>
    <property type="match status" value="1"/>
</dbReference>
<proteinExistence type="predicted"/>
<gene>
    <name evidence="7" type="ORF">CLO192961_LOCUS78168</name>
</gene>
<feature type="transmembrane region" description="Helical" evidence="5">
    <location>
        <begin position="635"/>
        <end position="651"/>
    </location>
</feature>
<protein>
    <recommendedName>
        <fullName evidence="6">Integral membrane bound transporter domain-containing protein</fullName>
    </recommendedName>
</protein>
<feature type="transmembrane region" description="Helical" evidence="5">
    <location>
        <begin position="724"/>
        <end position="746"/>
    </location>
</feature>
<evidence type="ECO:0000256" key="4">
    <source>
        <dbReference type="ARBA" id="ARBA00023136"/>
    </source>
</evidence>
<evidence type="ECO:0000313" key="7">
    <source>
        <dbReference type="EMBL" id="VUC22216.1"/>
    </source>
</evidence>
<feature type="transmembrane region" description="Helical" evidence="5">
    <location>
        <begin position="609"/>
        <end position="628"/>
    </location>
</feature>
<feature type="transmembrane region" description="Helical" evidence="5">
    <location>
        <begin position="657"/>
        <end position="676"/>
    </location>
</feature>
<name>A0ABY6TX29_BIOOC</name>
<feature type="non-terminal residue" evidence="7">
    <location>
        <position position="1"/>
    </location>
</feature>
<feature type="transmembrane region" description="Helical" evidence="5">
    <location>
        <begin position="116"/>
        <end position="139"/>
    </location>
</feature>
<keyword evidence="4 5" id="KW-0472">Membrane</keyword>
<dbReference type="Proteomes" id="UP000766486">
    <property type="component" value="Unassembled WGS sequence"/>
</dbReference>
<dbReference type="EMBL" id="CABFNS010000533">
    <property type="protein sequence ID" value="VUC22216.1"/>
    <property type="molecule type" value="Genomic_DNA"/>
</dbReference>
<evidence type="ECO:0000259" key="6">
    <source>
        <dbReference type="Pfam" id="PF13515"/>
    </source>
</evidence>
<feature type="domain" description="Integral membrane bound transporter" evidence="6">
    <location>
        <begin position="602"/>
        <end position="741"/>
    </location>
</feature>
<dbReference type="Pfam" id="PF13515">
    <property type="entry name" value="FUSC_2"/>
    <property type="match status" value="1"/>
</dbReference>
<feature type="transmembrane region" description="Helical" evidence="5">
    <location>
        <begin position="578"/>
        <end position="597"/>
    </location>
</feature>
<evidence type="ECO:0000256" key="1">
    <source>
        <dbReference type="ARBA" id="ARBA00004141"/>
    </source>
</evidence>
<feature type="transmembrane region" description="Helical" evidence="5">
    <location>
        <begin position="183"/>
        <end position="204"/>
    </location>
</feature>
<dbReference type="InterPro" id="IPR049453">
    <property type="entry name" value="Memb_transporter_dom"/>
</dbReference>
<sequence>RLYRPAMTGTVTERFRAKASDTALRLFYWLNSPQGRGVLKCTMAYTIASLATFVTPIAHLLGKPGGKHVVATITVYFHPARTTGSMIEAIIIAIVAIAYAEIICLLSMATSVLFGAVWGMVTLAHVLVVVLFFGGAFGFMGWVKQKMENPLVNVASTLASLAIISVLTKETAVIDNVFSNQKIVQVLLILLMGITSTTMVNLFIWRVSARTLLRTTMDKASTSLGDMLAMITRGFMTGTEDDPALAEYSASSSAYRTNYPQMMKNLREAKFEHYLLGHEAIYVAERALVKSMDKLAQSIGGLRSASSTLFVLLDNPYIYGQTNSVINQINPNYLSPNGAPSRPPPSPMSPVSTIPIYFNNDSSSDEEEDDTVPVFNPPDFFTLFITSLKEPMVALTDEICHILRESKFDHGNEQSRASGRLSECIAAFSIARTNALEQLYEHPALRVRDSAAHQVELEQVAAACGHFTSSMQAFAEDVQFHLETLEDLRYVGDHWKLSWEWMLWWRKGSLSSLRLSSLEEEGLIKPIRKHATPRGISDSMVRRRDTFSWEAAPSASKLLSIVSQKTLRFVRKLARDDILFGLKVGIGASLWGMLAFLERTREYYHHYRGEWGLLSFMIVCSMTVGASNTTGASRFVGTIIGALLSLAAWNISQGNPVILVFLGWLVSFRNFYLIVAAGKAPLGRMTQLAYNVSTLYAYSLSAGLDNVEEGDDEGGIDPDMLEIVKHRCLSVTCGILWGLFICRVMWPISARKKFKEGLSMLCLQMGLIWRRGPLAILLDSEATRSYLRSGEQEAMSRYAARLESLRQSASHEFELRGPFPFEAYGRVMRSMRHILDGFYAMALVTHRSGHLTPGEKALLAYTAPERAVLCDRMCHIFQVIASSSMLEYPLSNAVPNIIALRNNLLTKVFQFRKKHSAEMAGVGGSRPSSIRDIEIKSQRSRLSDDASTASLVTVEERDYALLYAYVLVTGRVADELRVMEREVEGLYGVLDEDTVLLQ</sequence>
<keyword evidence="3 5" id="KW-1133">Transmembrane helix</keyword>
<organism evidence="7 8">
    <name type="scientific">Bionectria ochroleuca</name>
    <name type="common">Gliocladium roseum</name>
    <dbReference type="NCBI Taxonomy" id="29856"/>
    <lineage>
        <taxon>Eukaryota</taxon>
        <taxon>Fungi</taxon>
        <taxon>Dikarya</taxon>
        <taxon>Ascomycota</taxon>
        <taxon>Pezizomycotina</taxon>
        <taxon>Sordariomycetes</taxon>
        <taxon>Hypocreomycetidae</taxon>
        <taxon>Hypocreales</taxon>
        <taxon>Bionectriaceae</taxon>
        <taxon>Clonostachys</taxon>
    </lineage>
</organism>
<evidence type="ECO:0000313" key="8">
    <source>
        <dbReference type="Proteomes" id="UP000766486"/>
    </source>
</evidence>
<dbReference type="InterPro" id="IPR052430">
    <property type="entry name" value="IVT-Associated"/>
</dbReference>
<feature type="transmembrane region" description="Helical" evidence="5">
    <location>
        <begin position="151"/>
        <end position="168"/>
    </location>
</feature>
<comment type="subcellular location">
    <subcellularLocation>
        <location evidence="1">Membrane</location>
        <topology evidence="1">Multi-pass membrane protein</topology>
    </subcellularLocation>
</comment>
<evidence type="ECO:0000256" key="2">
    <source>
        <dbReference type="ARBA" id="ARBA00022692"/>
    </source>
</evidence>
<reference evidence="7 8" key="1">
    <citation type="submission" date="2019-06" db="EMBL/GenBank/DDBJ databases">
        <authorList>
            <person name="Broberg M."/>
        </authorList>
    </citation>
    <scope>NUCLEOTIDE SEQUENCE [LARGE SCALE GENOMIC DNA]</scope>
</reference>
<comment type="caution">
    <text evidence="7">The sequence shown here is derived from an EMBL/GenBank/DDBJ whole genome shotgun (WGS) entry which is preliminary data.</text>
</comment>
<evidence type="ECO:0000256" key="3">
    <source>
        <dbReference type="ARBA" id="ARBA00022989"/>
    </source>
</evidence>
<dbReference type="PANTHER" id="PTHR47804:SF1">
    <property type="entry name" value="DUF2421 DOMAIN-CONTAINING PROTEIN"/>
    <property type="match status" value="1"/>
</dbReference>
<keyword evidence="8" id="KW-1185">Reference proteome</keyword>
<accession>A0ABY6TX29</accession>
<evidence type="ECO:0000256" key="5">
    <source>
        <dbReference type="SAM" id="Phobius"/>
    </source>
</evidence>
<feature type="transmembrane region" description="Helical" evidence="5">
    <location>
        <begin position="89"/>
        <end position="110"/>
    </location>
</feature>